<comment type="similarity">
    <text evidence="2">Belongs to the EamA transporter family.</text>
</comment>
<dbReference type="EMBL" id="JACSYB010000001">
    <property type="protein sequence ID" value="MCG8148038.1"/>
    <property type="molecule type" value="Genomic_DNA"/>
</dbReference>
<dbReference type="GO" id="GO:0005886">
    <property type="term" value="C:plasma membrane"/>
    <property type="evidence" value="ECO:0007669"/>
    <property type="project" value="UniProtKB-SubCell"/>
</dbReference>
<dbReference type="NCBIfam" id="TIGR00688">
    <property type="entry name" value="rarD"/>
    <property type="match status" value="1"/>
</dbReference>
<keyword evidence="6 8" id="KW-1133">Transmembrane helix</keyword>
<dbReference type="SUPFAM" id="SSF103481">
    <property type="entry name" value="Multidrug resistance efflux transporter EmrE"/>
    <property type="match status" value="1"/>
</dbReference>
<evidence type="ECO:0000256" key="2">
    <source>
        <dbReference type="ARBA" id="ARBA00007362"/>
    </source>
</evidence>
<evidence type="ECO:0000313" key="9">
    <source>
        <dbReference type="EMBL" id="MCG8148038.1"/>
    </source>
</evidence>
<organism evidence="9 10">
    <name type="scientific">Moraxella tetraodonis</name>
    <dbReference type="NCBI Taxonomy" id="2767221"/>
    <lineage>
        <taxon>Bacteria</taxon>
        <taxon>Pseudomonadati</taxon>
        <taxon>Pseudomonadota</taxon>
        <taxon>Gammaproteobacteria</taxon>
        <taxon>Moraxellales</taxon>
        <taxon>Moraxellaceae</taxon>
        <taxon>Moraxella</taxon>
    </lineage>
</organism>
<dbReference type="Proteomes" id="UP001139238">
    <property type="component" value="Unassembled WGS sequence"/>
</dbReference>
<reference evidence="9" key="1">
    <citation type="submission" date="2021-08" db="EMBL/GenBank/DDBJ databases">
        <title>Complete genome sequence of Moraxella sp strain PS-22.</title>
        <authorList>
            <person name="Das S.K."/>
        </authorList>
    </citation>
    <scope>NUCLEOTIDE SEQUENCE</scope>
    <source>
        <strain evidence="9">PS-22</strain>
    </source>
</reference>
<sequence length="330" mass="36045">MTRSIMSVSSALSPSSIVVQHKATTSQPATAAKKLRFGVVLALISNVLFGVLYLYSHWLAPLSGTQVFLWRMVAMWFGLVGLLAVTQSFGQLKAFLMALNTQQWILLLLPTPILASQLWLFMWAPINGQAVNTAMGYFLLPLMMVLMGCVVFKEILNRLQWAAIIAASAGVGLQFWLAGSVSWVTAWVCLTYPIYYGLRRWQGVPALMGLFVDLSVIAPIALGFLLWQNSSISIVTGSMTMGLLLIGLGMISALAMQTNLKASQVLPMNTFGMLSYLEPALMFLLSIFVLHEAVNGTMIASFALIWVGVLLMIVNAMRASKNNHSTAICD</sequence>
<evidence type="ECO:0000256" key="3">
    <source>
        <dbReference type="ARBA" id="ARBA00022448"/>
    </source>
</evidence>
<dbReference type="InterPro" id="IPR004626">
    <property type="entry name" value="RarD"/>
</dbReference>
<keyword evidence="10" id="KW-1185">Reference proteome</keyword>
<accession>A0A9X2A4Z8</accession>
<dbReference type="InterPro" id="IPR037185">
    <property type="entry name" value="EmrE-like"/>
</dbReference>
<evidence type="ECO:0000313" key="10">
    <source>
        <dbReference type="Proteomes" id="UP001139238"/>
    </source>
</evidence>
<gene>
    <name evidence="9" type="primary">rarD</name>
    <name evidence="9" type="ORF">H9W84_07835</name>
</gene>
<feature type="transmembrane region" description="Helical" evidence="8">
    <location>
        <begin position="104"/>
        <end position="122"/>
    </location>
</feature>
<keyword evidence="7 8" id="KW-0472">Membrane</keyword>
<evidence type="ECO:0000256" key="6">
    <source>
        <dbReference type="ARBA" id="ARBA00022989"/>
    </source>
</evidence>
<keyword evidence="5 8" id="KW-0812">Transmembrane</keyword>
<evidence type="ECO:0000256" key="4">
    <source>
        <dbReference type="ARBA" id="ARBA00022475"/>
    </source>
</evidence>
<evidence type="ECO:0000256" key="5">
    <source>
        <dbReference type="ARBA" id="ARBA00022692"/>
    </source>
</evidence>
<keyword evidence="3" id="KW-0813">Transport</keyword>
<comment type="caution">
    <text evidence="9">The sequence shown here is derived from an EMBL/GenBank/DDBJ whole genome shotgun (WGS) entry which is preliminary data.</text>
</comment>
<feature type="transmembrane region" description="Helical" evidence="8">
    <location>
        <begin position="268"/>
        <end position="290"/>
    </location>
</feature>
<feature type="transmembrane region" description="Helical" evidence="8">
    <location>
        <begin position="210"/>
        <end position="228"/>
    </location>
</feature>
<proteinExistence type="inferred from homology"/>
<feature type="transmembrane region" description="Helical" evidence="8">
    <location>
        <begin position="234"/>
        <end position="256"/>
    </location>
</feature>
<feature type="transmembrane region" description="Helical" evidence="8">
    <location>
        <begin position="134"/>
        <end position="152"/>
    </location>
</feature>
<feature type="transmembrane region" description="Helical" evidence="8">
    <location>
        <begin position="296"/>
        <end position="314"/>
    </location>
</feature>
<evidence type="ECO:0000256" key="7">
    <source>
        <dbReference type="ARBA" id="ARBA00023136"/>
    </source>
</evidence>
<feature type="transmembrane region" description="Helical" evidence="8">
    <location>
        <begin position="68"/>
        <end position="92"/>
    </location>
</feature>
<feature type="transmembrane region" description="Helical" evidence="8">
    <location>
        <begin position="183"/>
        <end position="198"/>
    </location>
</feature>
<name>A0A9X2A4Z8_9GAMM</name>
<feature type="transmembrane region" description="Helical" evidence="8">
    <location>
        <begin position="37"/>
        <end position="56"/>
    </location>
</feature>
<keyword evidence="4" id="KW-1003">Cell membrane</keyword>
<comment type="subcellular location">
    <subcellularLocation>
        <location evidence="1">Cell membrane</location>
        <topology evidence="1">Multi-pass membrane protein</topology>
    </subcellularLocation>
</comment>
<dbReference type="AlphaFoldDB" id="A0A9X2A4Z8"/>
<evidence type="ECO:0000256" key="8">
    <source>
        <dbReference type="SAM" id="Phobius"/>
    </source>
</evidence>
<protein>
    <submittedName>
        <fullName evidence="9">EamA family transporter RarD</fullName>
    </submittedName>
</protein>
<evidence type="ECO:0000256" key="1">
    <source>
        <dbReference type="ARBA" id="ARBA00004651"/>
    </source>
</evidence>